<accession>W5YMW4</accession>
<dbReference type="InterPro" id="IPR007215">
    <property type="entry name" value="Sulphur_relay_TusB/DsrH"/>
</dbReference>
<sequence length="62" mass="6517">MALTENGVLGLVASKALSSVPTYAIEGDLNARGLSDKNLGAAPIDYSELVNLTLQAERVISW</sequence>
<dbReference type="RefSeq" id="WP_052471920.1">
    <property type="nucleotide sequence ID" value="NZ_CP007151.1"/>
</dbReference>
<proteinExistence type="predicted"/>
<dbReference type="HOGENOM" id="CLU_2898964_0_0_6"/>
<dbReference type="GO" id="GO:0005737">
    <property type="term" value="C:cytoplasm"/>
    <property type="evidence" value="ECO:0007669"/>
    <property type="project" value="InterPro"/>
</dbReference>
<dbReference type="AlphaFoldDB" id="W5YMW4"/>
<dbReference type="EMBL" id="CP007151">
    <property type="protein sequence ID" value="AHI27828.1"/>
    <property type="molecule type" value="Genomic_DNA"/>
</dbReference>
<dbReference type="KEGG" id="msx:AU14_01655"/>
<organism evidence="1 2">
    <name type="scientific">Marinobacter similis</name>
    <dbReference type="NCBI Taxonomy" id="1420916"/>
    <lineage>
        <taxon>Bacteria</taxon>
        <taxon>Pseudomonadati</taxon>
        <taxon>Pseudomonadota</taxon>
        <taxon>Gammaproteobacteria</taxon>
        <taxon>Pseudomonadales</taxon>
        <taxon>Marinobacteraceae</taxon>
        <taxon>Marinobacter</taxon>
    </lineage>
</organism>
<protein>
    <submittedName>
        <fullName evidence="1">Multidrug MFS transporter</fullName>
    </submittedName>
</protein>
<reference evidence="1 2" key="1">
    <citation type="journal article" date="2014" name="Genome Announc.">
        <title>Draft Genome Sequences of Marinobacter similis A3d10T and Marinobacter salarius R9SW1T.</title>
        <authorList>
            <person name="Ivanova E.P."/>
            <person name="Ng H.J."/>
            <person name="Webb H.K."/>
            <person name="Feng G."/>
            <person name="Oshima K."/>
            <person name="Hattori M."/>
            <person name="Ohkuma M."/>
            <person name="Sergeev A.F."/>
            <person name="Mikhailov V.V."/>
            <person name="Crawford R.J."/>
            <person name="Sawabe T."/>
        </authorList>
    </citation>
    <scope>NUCLEOTIDE SEQUENCE [LARGE SCALE GENOMIC DNA]</scope>
    <source>
        <strain evidence="1 2">A3d10</strain>
    </source>
</reference>
<gene>
    <name evidence="1" type="ORF">AU14_01655</name>
</gene>
<dbReference type="Gene3D" id="3.40.1260.10">
    <property type="entry name" value="DsrEFH-like"/>
    <property type="match status" value="1"/>
</dbReference>
<dbReference type="SUPFAM" id="SSF75169">
    <property type="entry name" value="DsrEFH-like"/>
    <property type="match status" value="1"/>
</dbReference>
<dbReference type="GO" id="GO:0002143">
    <property type="term" value="P:tRNA wobble position uridine thiolation"/>
    <property type="evidence" value="ECO:0007669"/>
    <property type="project" value="InterPro"/>
</dbReference>
<name>W5YMW4_9GAMM</name>
<dbReference type="Proteomes" id="UP000061489">
    <property type="component" value="Chromosome"/>
</dbReference>
<evidence type="ECO:0000313" key="2">
    <source>
        <dbReference type="Proteomes" id="UP000061489"/>
    </source>
</evidence>
<keyword evidence="2" id="KW-1185">Reference proteome</keyword>
<evidence type="ECO:0000313" key="1">
    <source>
        <dbReference type="EMBL" id="AHI27828.1"/>
    </source>
</evidence>
<dbReference type="InterPro" id="IPR027396">
    <property type="entry name" value="DsrEFH-like"/>
</dbReference>
<dbReference type="OrthoDB" id="6183100at2"/>
<dbReference type="STRING" id="1420916.AU14_01655"/>
<dbReference type="Pfam" id="PF04077">
    <property type="entry name" value="DsrH"/>
    <property type="match status" value="1"/>
</dbReference>